<dbReference type="InterPro" id="IPR040023">
    <property type="entry name" value="WBP4"/>
</dbReference>
<dbReference type="Gene3D" id="2.20.70.10">
    <property type="match status" value="1"/>
</dbReference>
<dbReference type="GO" id="GO:0008270">
    <property type="term" value="F:zinc ion binding"/>
    <property type="evidence" value="ECO:0007669"/>
    <property type="project" value="UniProtKB-KW"/>
</dbReference>
<dbReference type="InterPro" id="IPR000690">
    <property type="entry name" value="Matrin/U1-C_Znf_C2H2"/>
</dbReference>
<keyword evidence="3" id="KW-0863">Zinc-finger</keyword>
<protein>
    <recommendedName>
        <fullName evidence="13">WW domain-binding protein 4</fullName>
    </recommendedName>
</protein>
<dbReference type="InterPro" id="IPR036236">
    <property type="entry name" value="Znf_C2H2_sf"/>
</dbReference>
<comment type="caution">
    <text evidence="9">The sequence shown here is derived from an EMBL/GenBank/DDBJ whole genome shotgun (WGS) entry which is preliminary data.</text>
</comment>
<dbReference type="EMBL" id="CAJOBA010006644">
    <property type="protein sequence ID" value="CAF3778644.1"/>
    <property type="molecule type" value="Genomic_DNA"/>
</dbReference>
<dbReference type="PROSITE" id="PS50171">
    <property type="entry name" value="ZF_MATRIN"/>
    <property type="match status" value="1"/>
</dbReference>
<evidence type="ECO:0000259" key="7">
    <source>
        <dbReference type="PROSITE" id="PS50171"/>
    </source>
</evidence>
<dbReference type="PROSITE" id="PS50020">
    <property type="entry name" value="WW_DOMAIN_2"/>
    <property type="match status" value="1"/>
</dbReference>
<feature type="domain" description="Matrin-type" evidence="7">
    <location>
        <begin position="11"/>
        <end position="42"/>
    </location>
</feature>
<evidence type="ECO:0000313" key="10">
    <source>
        <dbReference type="EMBL" id="CAF3778644.1"/>
    </source>
</evidence>
<dbReference type="EMBL" id="CAJNOQ010008635">
    <property type="protein sequence ID" value="CAF1202538.1"/>
    <property type="molecule type" value="Genomic_DNA"/>
</dbReference>
<dbReference type="Proteomes" id="UP000681722">
    <property type="component" value="Unassembled WGS sequence"/>
</dbReference>
<evidence type="ECO:0008006" key="13">
    <source>
        <dbReference type="Google" id="ProtNLM"/>
    </source>
</evidence>
<dbReference type="InterPro" id="IPR036020">
    <property type="entry name" value="WW_dom_sf"/>
</dbReference>
<keyword evidence="2" id="KW-0479">Metal-binding</keyword>
<dbReference type="Proteomes" id="UP000677228">
    <property type="component" value="Unassembled WGS sequence"/>
</dbReference>
<dbReference type="SUPFAM" id="SSF57667">
    <property type="entry name" value="beta-beta-alpha zinc fingers"/>
    <property type="match status" value="1"/>
</dbReference>
<dbReference type="PROSITE" id="PS01159">
    <property type="entry name" value="WW_DOMAIN_1"/>
    <property type="match status" value="1"/>
</dbReference>
<dbReference type="Proteomes" id="UP000682733">
    <property type="component" value="Unassembled WGS sequence"/>
</dbReference>
<evidence type="ECO:0000313" key="9">
    <source>
        <dbReference type="EMBL" id="CAF1202538.1"/>
    </source>
</evidence>
<dbReference type="GO" id="GO:0000398">
    <property type="term" value="P:mRNA splicing, via spliceosome"/>
    <property type="evidence" value="ECO:0007669"/>
    <property type="project" value="InterPro"/>
</dbReference>
<dbReference type="CDD" id="cd00201">
    <property type="entry name" value="WW"/>
    <property type="match status" value="1"/>
</dbReference>
<evidence type="ECO:0000256" key="2">
    <source>
        <dbReference type="ARBA" id="ARBA00022723"/>
    </source>
</evidence>
<dbReference type="PANTHER" id="PTHR13173:SF10">
    <property type="entry name" value="WW DOMAIN-BINDING PROTEIN 4"/>
    <property type="match status" value="1"/>
</dbReference>
<sequence>MADYWKSNPRHYCKFCKCWLADNKISVEFHEKGNKHKENVKLRIELIRKTSLQKEKDDKKHTLTIAKIEQAALVSFQKDVAKNPHAASQYGVDTDQIYKHLQQQQDGLQPNLPSKLKRPLNEPVRITCKKPKFVLKTPTPKPTFISSAEAASGTQHKEDETKIVEEEPAIEEVPVNDGTWYETKTDGGQPYYWHDKTGETTWTMPNKYISIAQQQAYSSV</sequence>
<dbReference type="InterPro" id="IPR013085">
    <property type="entry name" value="U1-CZ_Znf_C2H2"/>
</dbReference>
<reference evidence="9" key="1">
    <citation type="submission" date="2021-02" db="EMBL/GenBank/DDBJ databases">
        <authorList>
            <person name="Nowell W R."/>
        </authorList>
    </citation>
    <scope>NUCLEOTIDE SEQUENCE</scope>
</reference>
<keyword evidence="5" id="KW-0539">Nucleus</keyword>
<dbReference type="Gene3D" id="3.30.160.60">
    <property type="entry name" value="Classic Zinc Finger"/>
    <property type="match status" value="1"/>
</dbReference>
<evidence type="ECO:0000256" key="1">
    <source>
        <dbReference type="ARBA" id="ARBA00004123"/>
    </source>
</evidence>
<dbReference type="SUPFAM" id="SSF51045">
    <property type="entry name" value="WW domain"/>
    <property type="match status" value="1"/>
</dbReference>
<dbReference type="InterPro" id="IPR003604">
    <property type="entry name" value="Matrin/U1-like-C_Znf_C2H2"/>
</dbReference>
<evidence type="ECO:0000256" key="3">
    <source>
        <dbReference type="ARBA" id="ARBA00022771"/>
    </source>
</evidence>
<dbReference type="Pfam" id="PF06220">
    <property type="entry name" value="zf-U1"/>
    <property type="match status" value="1"/>
</dbReference>
<keyword evidence="12" id="KW-1185">Reference proteome</keyword>
<proteinExistence type="predicted"/>
<organism evidence="9 12">
    <name type="scientific">Didymodactylos carnosus</name>
    <dbReference type="NCBI Taxonomy" id="1234261"/>
    <lineage>
        <taxon>Eukaryota</taxon>
        <taxon>Metazoa</taxon>
        <taxon>Spiralia</taxon>
        <taxon>Gnathifera</taxon>
        <taxon>Rotifera</taxon>
        <taxon>Eurotatoria</taxon>
        <taxon>Bdelloidea</taxon>
        <taxon>Philodinida</taxon>
        <taxon>Philodinidae</taxon>
        <taxon>Didymodactylos</taxon>
    </lineage>
</organism>
<accession>A0A814WTC0</accession>
<dbReference type="EMBL" id="CAJNOK010006636">
    <property type="protein sequence ID" value="CAF1009817.1"/>
    <property type="molecule type" value="Genomic_DNA"/>
</dbReference>
<evidence type="ECO:0000313" key="12">
    <source>
        <dbReference type="Proteomes" id="UP000663829"/>
    </source>
</evidence>
<dbReference type="OrthoDB" id="191651at2759"/>
<evidence type="ECO:0000313" key="8">
    <source>
        <dbReference type="EMBL" id="CAF1009817.1"/>
    </source>
</evidence>
<dbReference type="EMBL" id="CAJOBC010008636">
    <property type="protein sequence ID" value="CAF3966956.1"/>
    <property type="molecule type" value="Genomic_DNA"/>
</dbReference>
<evidence type="ECO:0000256" key="4">
    <source>
        <dbReference type="ARBA" id="ARBA00022833"/>
    </source>
</evidence>
<dbReference type="Proteomes" id="UP000663829">
    <property type="component" value="Unassembled WGS sequence"/>
</dbReference>
<comment type="subcellular location">
    <subcellularLocation>
        <location evidence="1">Nucleus</location>
    </subcellularLocation>
</comment>
<evidence type="ECO:0000259" key="6">
    <source>
        <dbReference type="PROSITE" id="PS50020"/>
    </source>
</evidence>
<gene>
    <name evidence="9" type="ORF">GPM918_LOCUS23796</name>
    <name evidence="8" type="ORF">OVA965_LOCUS14983</name>
    <name evidence="11" type="ORF">SRO942_LOCUS23795</name>
    <name evidence="10" type="ORF">TMI583_LOCUS14988</name>
</gene>
<evidence type="ECO:0000256" key="5">
    <source>
        <dbReference type="ARBA" id="ARBA00023242"/>
    </source>
</evidence>
<dbReference type="GO" id="GO:0003723">
    <property type="term" value="F:RNA binding"/>
    <property type="evidence" value="ECO:0007669"/>
    <property type="project" value="TreeGrafter"/>
</dbReference>
<dbReference type="GO" id="GO:0071011">
    <property type="term" value="C:precatalytic spliceosome"/>
    <property type="evidence" value="ECO:0007669"/>
    <property type="project" value="TreeGrafter"/>
</dbReference>
<name>A0A814WTC0_9BILA</name>
<dbReference type="PANTHER" id="PTHR13173">
    <property type="entry name" value="WW DOMAIN BINDING PROTEIN 4"/>
    <property type="match status" value="1"/>
</dbReference>
<dbReference type="InterPro" id="IPR001202">
    <property type="entry name" value="WW_dom"/>
</dbReference>
<keyword evidence="4" id="KW-0862">Zinc</keyword>
<evidence type="ECO:0000313" key="11">
    <source>
        <dbReference type="EMBL" id="CAF3966956.1"/>
    </source>
</evidence>
<dbReference type="SMART" id="SM00451">
    <property type="entry name" value="ZnF_U1"/>
    <property type="match status" value="1"/>
</dbReference>
<feature type="domain" description="WW" evidence="6">
    <location>
        <begin position="180"/>
        <end position="207"/>
    </location>
</feature>
<dbReference type="AlphaFoldDB" id="A0A814WTC0"/>